<name>A0AAC9R6Q2_LACLL</name>
<organism evidence="1 2">
    <name type="scientific">Lactococcus lactis subsp. lactis</name>
    <name type="common">Streptococcus lactis</name>
    <dbReference type="NCBI Taxonomy" id="1360"/>
    <lineage>
        <taxon>Bacteria</taxon>
        <taxon>Bacillati</taxon>
        <taxon>Bacillota</taxon>
        <taxon>Bacilli</taxon>
        <taxon>Lactobacillales</taxon>
        <taxon>Streptococcaceae</taxon>
        <taxon>Lactococcus</taxon>
    </lineage>
</organism>
<evidence type="ECO:0000313" key="1">
    <source>
        <dbReference type="EMBL" id="ARE13927.1"/>
    </source>
</evidence>
<dbReference type="Proteomes" id="UP000192067">
    <property type="component" value="Chromosome"/>
</dbReference>
<dbReference type="RefSeq" id="WP_081199959.1">
    <property type="nucleotide sequence ID" value="NZ_CP015903.2"/>
</dbReference>
<evidence type="ECO:0000313" key="2">
    <source>
        <dbReference type="Proteomes" id="UP000192067"/>
    </source>
</evidence>
<reference evidence="1 2" key="1">
    <citation type="journal article" date="2017" name="BMC Genomics">
        <title>Comparative and functional genomics of the Lactococcus lactis taxon; insights into evolution and niche adaptation.</title>
        <authorList>
            <person name="Kelleher P."/>
            <person name="Bottacini F."/>
            <person name="Mahony J."/>
            <person name="Kilcawley K.N."/>
            <person name="van Sinderen D."/>
        </authorList>
    </citation>
    <scope>NUCLEOTIDE SEQUENCE [LARGE SCALE GENOMIC DNA]</scope>
    <source>
        <strain evidence="1 2">UC11</strain>
    </source>
</reference>
<proteinExistence type="predicted"/>
<protein>
    <submittedName>
        <fullName evidence="1">Prophage protein</fullName>
    </submittedName>
</protein>
<gene>
    <name evidence="1" type="ORF">LLUC11_1598</name>
</gene>
<dbReference type="EMBL" id="CP015904">
    <property type="protein sequence ID" value="ARE13927.1"/>
    <property type="molecule type" value="Genomic_DNA"/>
</dbReference>
<sequence>MKKFRLASNSVVDQDGELRSRQQFVKADSYADVIEYIESNAGWYTGGNGAFKVAYIEEVVE</sequence>
<accession>A0AAC9R6Q2</accession>
<dbReference type="AlphaFoldDB" id="A0AAC9R6Q2"/>